<dbReference type="InterPro" id="IPR003918">
    <property type="entry name" value="NADH_UbQ_OxRdtase"/>
</dbReference>
<feature type="transmembrane region" description="Helical" evidence="10">
    <location>
        <begin position="405"/>
        <end position="424"/>
    </location>
</feature>
<sequence>MIDFLILLLFLPVVGALLILFLPEHRQPWIRPIALATAASTLAYTVFLATQMDFTNPAVQLVAEYQWNERLGTYFSFGVDGLSYPLVALTNLLTLVAIAVSTQIKERIKAYYMLLLLLEAATMGVFITQGWALFYVFWELVLIPLFFLIDRWGGINRQRAALNFVLYTMGGSVFMLLGLLMLFDANPEHRFLFASIKRASAVIPAETQTLIFLGLMIGLGVKMPLFPLHGWLPLAHVEAPSPVSILLSGILLKMGAYGMIRSAEMLPAAAINLQDFMMALGMIGMLYGGLLAWRQSDLKKMIAYSSVSHMGVVMIGIAALNTNGLMGAAYQMVAHGLVAGALFMLIGLLYERTHTRDINDYGSLLRATPRFAVLVVLALVGGVGLPGTAGFIGELHALIGGFERWGWLVAALSLGMLITATYSLRTVKQLYTGPVNLGMRQVEDLHPLELAAGGVLVGGTLLLGLYPLPLLHLLHSSVQAIAAPFGG</sequence>
<protein>
    <recommendedName>
        <fullName evidence="3">NADH-quinone oxidoreductase subunit M</fullName>
    </recommendedName>
    <alternativeName>
        <fullName evidence="7">NADH dehydrogenase I subunit M</fullName>
    </alternativeName>
    <alternativeName>
        <fullName evidence="8">NDH-1 subunit M</fullName>
    </alternativeName>
</protein>
<comment type="similarity">
    <text evidence="2">Belongs to the complex I subunit 4 family.</text>
</comment>
<dbReference type="InterPro" id="IPR001750">
    <property type="entry name" value="ND/Mrp_TM"/>
</dbReference>
<dbReference type="RefSeq" id="WP_078923216.1">
    <property type="nucleotide sequence ID" value="NZ_FUYB01000015.1"/>
</dbReference>
<name>A0A1T4XBB3_9GAMM</name>
<feature type="transmembrane region" description="Helical" evidence="10">
    <location>
        <begin position="34"/>
        <end position="54"/>
    </location>
</feature>
<keyword evidence="4 9" id="KW-0812">Transmembrane</keyword>
<feature type="transmembrane region" description="Helical" evidence="10">
    <location>
        <begin position="133"/>
        <end position="149"/>
    </location>
</feature>
<keyword evidence="6 10" id="KW-0472">Membrane</keyword>
<feature type="transmembrane region" description="Helical" evidence="10">
    <location>
        <begin position="210"/>
        <end position="231"/>
    </location>
</feature>
<proteinExistence type="inferred from homology"/>
<dbReference type="GO" id="GO:0048039">
    <property type="term" value="F:ubiquinone binding"/>
    <property type="evidence" value="ECO:0007669"/>
    <property type="project" value="TreeGrafter"/>
</dbReference>
<feature type="transmembrane region" description="Helical" evidence="10">
    <location>
        <begin position="445"/>
        <end position="466"/>
    </location>
</feature>
<evidence type="ECO:0000256" key="2">
    <source>
        <dbReference type="ARBA" id="ARBA00009025"/>
    </source>
</evidence>
<dbReference type="GO" id="GO:0015990">
    <property type="term" value="P:electron transport coupled proton transport"/>
    <property type="evidence" value="ECO:0007669"/>
    <property type="project" value="TreeGrafter"/>
</dbReference>
<gene>
    <name evidence="12" type="ORF">SAMN02745130_02764</name>
</gene>
<evidence type="ECO:0000256" key="9">
    <source>
        <dbReference type="RuleBase" id="RU000320"/>
    </source>
</evidence>
<organism evidence="12 13">
    <name type="scientific">Thiothrix eikelboomii</name>
    <dbReference type="NCBI Taxonomy" id="92487"/>
    <lineage>
        <taxon>Bacteria</taxon>
        <taxon>Pseudomonadati</taxon>
        <taxon>Pseudomonadota</taxon>
        <taxon>Gammaproteobacteria</taxon>
        <taxon>Thiotrichales</taxon>
        <taxon>Thiotrichaceae</taxon>
        <taxon>Thiothrix</taxon>
    </lineage>
</organism>
<feature type="transmembrane region" description="Helical" evidence="10">
    <location>
        <begin position="74"/>
        <end position="98"/>
    </location>
</feature>
<comment type="subcellular location">
    <subcellularLocation>
        <location evidence="1">Endomembrane system</location>
        <topology evidence="1">Multi-pass membrane protein</topology>
    </subcellularLocation>
    <subcellularLocation>
        <location evidence="9">Membrane</location>
        <topology evidence="9">Multi-pass membrane protein</topology>
    </subcellularLocation>
</comment>
<evidence type="ECO:0000256" key="6">
    <source>
        <dbReference type="ARBA" id="ARBA00023136"/>
    </source>
</evidence>
<dbReference type="AlphaFoldDB" id="A0A1T4XBB3"/>
<dbReference type="GO" id="GO:0016020">
    <property type="term" value="C:membrane"/>
    <property type="evidence" value="ECO:0007669"/>
    <property type="project" value="UniProtKB-SubCell"/>
</dbReference>
<dbReference type="InterPro" id="IPR010227">
    <property type="entry name" value="NADH_Q_OxRdtase_chainM/4"/>
</dbReference>
<evidence type="ECO:0000313" key="12">
    <source>
        <dbReference type="EMBL" id="SKA86952.1"/>
    </source>
</evidence>
<dbReference type="GO" id="GO:0008137">
    <property type="term" value="F:NADH dehydrogenase (ubiquinone) activity"/>
    <property type="evidence" value="ECO:0007669"/>
    <property type="project" value="InterPro"/>
</dbReference>
<dbReference type="GO" id="GO:0012505">
    <property type="term" value="C:endomembrane system"/>
    <property type="evidence" value="ECO:0007669"/>
    <property type="project" value="UniProtKB-SubCell"/>
</dbReference>
<dbReference type="NCBIfam" id="TIGR01972">
    <property type="entry name" value="NDH_I_M"/>
    <property type="match status" value="1"/>
</dbReference>
<dbReference type="PRINTS" id="PR01437">
    <property type="entry name" value="NUOXDRDTASE4"/>
</dbReference>
<feature type="transmembrane region" description="Helical" evidence="10">
    <location>
        <begin position="243"/>
        <end position="260"/>
    </location>
</feature>
<feature type="domain" description="NADH:quinone oxidoreductase/Mrp antiporter transmembrane" evidence="11">
    <location>
        <begin position="131"/>
        <end position="419"/>
    </location>
</feature>
<evidence type="ECO:0000256" key="1">
    <source>
        <dbReference type="ARBA" id="ARBA00004127"/>
    </source>
</evidence>
<evidence type="ECO:0000313" key="13">
    <source>
        <dbReference type="Proteomes" id="UP000190460"/>
    </source>
</evidence>
<dbReference type="Pfam" id="PF00361">
    <property type="entry name" value="Proton_antipo_M"/>
    <property type="match status" value="1"/>
</dbReference>
<accession>A0A1T4XBB3</accession>
<evidence type="ECO:0000256" key="4">
    <source>
        <dbReference type="ARBA" id="ARBA00022692"/>
    </source>
</evidence>
<feature type="transmembrane region" description="Helical" evidence="10">
    <location>
        <begin position="6"/>
        <end position="22"/>
    </location>
</feature>
<feature type="transmembrane region" description="Helical" evidence="10">
    <location>
        <begin position="332"/>
        <end position="350"/>
    </location>
</feature>
<dbReference type="GO" id="GO:0042773">
    <property type="term" value="P:ATP synthesis coupled electron transport"/>
    <property type="evidence" value="ECO:0007669"/>
    <property type="project" value="InterPro"/>
</dbReference>
<evidence type="ECO:0000259" key="11">
    <source>
        <dbReference type="Pfam" id="PF00361"/>
    </source>
</evidence>
<evidence type="ECO:0000256" key="8">
    <source>
        <dbReference type="ARBA" id="ARBA00032798"/>
    </source>
</evidence>
<evidence type="ECO:0000256" key="10">
    <source>
        <dbReference type="SAM" id="Phobius"/>
    </source>
</evidence>
<dbReference type="STRING" id="92487.SAMN02745130_02764"/>
<evidence type="ECO:0000256" key="5">
    <source>
        <dbReference type="ARBA" id="ARBA00022989"/>
    </source>
</evidence>
<reference evidence="13" key="1">
    <citation type="submission" date="2017-02" db="EMBL/GenBank/DDBJ databases">
        <authorList>
            <person name="Varghese N."/>
            <person name="Submissions S."/>
        </authorList>
    </citation>
    <scope>NUCLEOTIDE SEQUENCE [LARGE SCALE GENOMIC DNA]</scope>
    <source>
        <strain evidence="13">ATCC 49788</strain>
    </source>
</reference>
<dbReference type="OrthoDB" id="9768329at2"/>
<feature type="transmembrane region" description="Helical" evidence="10">
    <location>
        <begin position="302"/>
        <end position="320"/>
    </location>
</feature>
<keyword evidence="13" id="KW-1185">Reference proteome</keyword>
<dbReference type="Proteomes" id="UP000190460">
    <property type="component" value="Unassembled WGS sequence"/>
</dbReference>
<feature type="transmembrane region" description="Helical" evidence="10">
    <location>
        <begin position="161"/>
        <end position="183"/>
    </location>
</feature>
<feature type="transmembrane region" description="Helical" evidence="10">
    <location>
        <begin position="371"/>
        <end position="393"/>
    </location>
</feature>
<feature type="transmembrane region" description="Helical" evidence="10">
    <location>
        <begin position="110"/>
        <end position="127"/>
    </location>
</feature>
<dbReference type="PANTHER" id="PTHR43507">
    <property type="entry name" value="NADH-UBIQUINONE OXIDOREDUCTASE CHAIN 4"/>
    <property type="match status" value="1"/>
</dbReference>
<dbReference type="EMBL" id="FUYB01000015">
    <property type="protein sequence ID" value="SKA86952.1"/>
    <property type="molecule type" value="Genomic_DNA"/>
</dbReference>
<dbReference type="GO" id="GO:0003954">
    <property type="term" value="F:NADH dehydrogenase activity"/>
    <property type="evidence" value="ECO:0007669"/>
    <property type="project" value="TreeGrafter"/>
</dbReference>
<dbReference type="PANTHER" id="PTHR43507:SF1">
    <property type="entry name" value="NADH-UBIQUINONE OXIDOREDUCTASE CHAIN 4"/>
    <property type="match status" value="1"/>
</dbReference>
<evidence type="ECO:0000256" key="7">
    <source>
        <dbReference type="ARBA" id="ARBA00031584"/>
    </source>
</evidence>
<feature type="transmembrane region" description="Helical" evidence="10">
    <location>
        <begin position="266"/>
        <end position="290"/>
    </location>
</feature>
<evidence type="ECO:0000256" key="3">
    <source>
        <dbReference type="ARBA" id="ARBA00019906"/>
    </source>
</evidence>
<keyword evidence="5 10" id="KW-1133">Transmembrane helix</keyword>